<dbReference type="Gene3D" id="3.90.1200.10">
    <property type="match status" value="1"/>
</dbReference>
<keyword evidence="3" id="KW-1185">Reference proteome</keyword>
<reference evidence="2 3" key="1">
    <citation type="submission" date="2023-07" db="EMBL/GenBank/DDBJ databases">
        <title>Sequencing the genomes of 1000 actinobacteria strains.</title>
        <authorList>
            <person name="Klenk H.-P."/>
        </authorList>
    </citation>
    <scope>NUCLEOTIDE SEQUENCE [LARGE SCALE GENOMIC DNA]</scope>
    <source>
        <strain evidence="2 3">DSM 44109</strain>
    </source>
</reference>
<proteinExistence type="predicted"/>
<dbReference type="EMBL" id="JAUSRB010000002">
    <property type="protein sequence ID" value="MDP9869537.1"/>
    <property type="molecule type" value="Genomic_DNA"/>
</dbReference>
<comment type="caution">
    <text evidence="2">The sequence shown here is derived from an EMBL/GenBank/DDBJ whole genome shotgun (WGS) entry which is preliminary data.</text>
</comment>
<evidence type="ECO:0000313" key="3">
    <source>
        <dbReference type="Proteomes" id="UP001230426"/>
    </source>
</evidence>
<organism evidence="2 3">
    <name type="scientific">Streptosporangium brasiliense</name>
    <dbReference type="NCBI Taxonomy" id="47480"/>
    <lineage>
        <taxon>Bacteria</taxon>
        <taxon>Bacillati</taxon>
        <taxon>Actinomycetota</taxon>
        <taxon>Actinomycetes</taxon>
        <taxon>Streptosporangiales</taxon>
        <taxon>Streptosporangiaceae</taxon>
        <taxon>Streptosporangium</taxon>
    </lineage>
</organism>
<dbReference type="InterPro" id="IPR011009">
    <property type="entry name" value="Kinase-like_dom_sf"/>
</dbReference>
<feature type="domain" description="Aminoglycoside phosphotransferase" evidence="1">
    <location>
        <begin position="48"/>
        <end position="259"/>
    </location>
</feature>
<name>A0ABT9RJR6_9ACTN</name>
<dbReference type="SUPFAM" id="SSF56112">
    <property type="entry name" value="Protein kinase-like (PK-like)"/>
    <property type="match status" value="1"/>
</dbReference>
<dbReference type="Pfam" id="PF01636">
    <property type="entry name" value="APH"/>
    <property type="match status" value="1"/>
</dbReference>
<sequence>MNAPATGTRLPWHAVPEQVRRAVETRLGAPVVKAVTQTGGFSPGAAVRLRLADGRRAFAKAVGPEPNPLTADIYRAEARIAAALPAGVPAPRMLASFDSGGWVALLFEDVDGHPPAAPWRTDELGRVLDALARLATALTPAPIPAPPARQRFGEQFQGWRRLVADRETGGDELVGLDTWAARHLDALADLEARWPDAVEGDSLVHGDIRADNLLLTAEEVVVVDWPWASVGAGWFDLLQMLPSVRMQGGPPPEEVFAAHPVGRDADPAAVTAVLAALAGYFIRQSRQPDPPGLPTLRAFQAAQGGAALEWLRTRTGWVGNPS</sequence>
<dbReference type="Proteomes" id="UP001230426">
    <property type="component" value="Unassembled WGS sequence"/>
</dbReference>
<dbReference type="Gene3D" id="3.30.200.20">
    <property type="entry name" value="Phosphorylase Kinase, domain 1"/>
    <property type="match status" value="1"/>
</dbReference>
<keyword evidence="2" id="KW-0418">Kinase</keyword>
<evidence type="ECO:0000259" key="1">
    <source>
        <dbReference type="Pfam" id="PF01636"/>
    </source>
</evidence>
<protein>
    <submittedName>
        <fullName evidence="2">Aminoglycoside phosphotransferase (APT) family kinase protein</fullName>
    </submittedName>
</protein>
<dbReference type="InterPro" id="IPR002575">
    <property type="entry name" value="Aminoglycoside_PTrfase"/>
</dbReference>
<accession>A0ABT9RJR6</accession>
<keyword evidence="2" id="KW-0808">Transferase</keyword>
<gene>
    <name evidence="2" type="ORF">J2S55_008803</name>
</gene>
<dbReference type="RefSeq" id="WP_306873568.1">
    <property type="nucleotide sequence ID" value="NZ_JAUSRB010000002.1"/>
</dbReference>
<dbReference type="GO" id="GO:0016301">
    <property type="term" value="F:kinase activity"/>
    <property type="evidence" value="ECO:0007669"/>
    <property type="project" value="UniProtKB-KW"/>
</dbReference>
<evidence type="ECO:0000313" key="2">
    <source>
        <dbReference type="EMBL" id="MDP9869537.1"/>
    </source>
</evidence>